<comment type="subcellular location">
    <subcellularLocation>
        <location evidence="1 10">Cell outer membrane</location>
        <topology evidence="1 10">Multi-pass membrane protein</topology>
    </subcellularLocation>
</comment>
<keyword evidence="5 10" id="KW-0812">Transmembrane</keyword>
<dbReference type="PANTHER" id="PTHR32552">
    <property type="entry name" value="FERRICHROME IRON RECEPTOR-RELATED"/>
    <property type="match status" value="1"/>
</dbReference>
<dbReference type="NCBIfam" id="TIGR01783">
    <property type="entry name" value="TonB-siderophor"/>
    <property type="match status" value="1"/>
</dbReference>
<accession>A0ABZ0CUA8</accession>
<evidence type="ECO:0000256" key="3">
    <source>
        <dbReference type="ARBA" id="ARBA00022448"/>
    </source>
</evidence>
<dbReference type="SUPFAM" id="SSF56935">
    <property type="entry name" value="Porins"/>
    <property type="match status" value="1"/>
</dbReference>
<name>A0ABZ0CUA8_9BURK</name>
<evidence type="ECO:0000256" key="7">
    <source>
        <dbReference type="ARBA" id="ARBA00023136"/>
    </source>
</evidence>
<evidence type="ECO:0000256" key="9">
    <source>
        <dbReference type="ARBA" id="ARBA00023237"/>
    </source>
</evidence>
<keyword evidence="7 10" id="KW-0472">Membrane</keyword>
<keyword evidence="8 16" id="KW-0675">Receptor</keyword>
<feature type="chain" id="PRO_5046292541" evidence="13">
    <location>
        <begin position="40"/>
        <end position="783"/>
    </location>
</feature>
<evidence type="ECO:0000313" key="17">
    <source>
        <dbReference type="Proteomes" id="UP001303946"/>
    </source>
</evidence>
<protein>
    <submittedName>
        <fullName evidence="16">TonB-dependent siderophore receptor</fullName>
    </submittedName>
</protein>
<evidence type="ECO:0000259" key="15">
    <source>
        <dbReference type="Pfam" id="PF07715"/>
    </source>
</evidence>
<keyword evidence="17" id="KW-1185">Reference proteome</keyword>
<evidence type="ECO:0000256" key="4">
    <source>
        <dbReference type="ARBA" id="ARBA00022452"/>
    </source>
</evidence>
<sequence>MPAKTLPLSPAAAAPSRPALLPLGALAAGFGLALSPAMAQQTAPAAASAASAASASEPVVTLPTIRVKAEAAEPSGKQDYQATTTRIGKGKQELRDVPQSVTVVTEKLLDDRNIDTMKEALHQTAGISFQAAEGGEEDIRLRGFSLQSTGDIFIDGMRDPAFYERDSFNWDRLELLRGSASMLFGRGSTGGAVNQVTKQPQLSNDYEVSTTLGTGNYMRSTLDFNQRTGETTAVRINTMLTQADNYGNRIDNKGIAPTIKYGIGTDDELSVGLYHLENDTGIQYGLPWLTPGAGGGNYLWPTDARNYYGLASDYLRGGTTQGNVVHTHKFSDNSELRTAFRQARYTRDQRASAIRFRCVRNGAGVLPAGCVDAVNSDNFGDSTELTRSGGTGVQAKIMNMDTQYLQSDYSGKFKWGGLDHSVQAGGDYSHEQFENFGVSGTLVKPPTTVGSPNDGASIDEGARTVSLTRTFDMKALGVYVQDLVQVAPKWKVLAGLRLDKLDGRYHAIAAQGQPTTGTPPVANPCYVPANTRSQRDDSLWSKRFGVLYQPTATQSYHFSYGTSFNTSGDTYQYDPGTVNTPPESSRNIELGAKLDNARGDLSTRFAIFHTTKYNERNRDSETVNACNYVLSGERHAAGIEMDIIGRITPEWEVFGSYAFIPNAEVDSSSGAAGTEAQGSRPGLTPRHSGTIWTTYKVLPKWRIGGGLNARSADRPVGLAAGSAIVAPRYITGDLMTEFQASDVATFKLNVTNVTDEHYADMLYRGHYIPGKGRTVQLNMTLKF</sequence>
<dbReference type="InterPro" id="IPR000531">
    <property type="entry name" value="Beta-barrel_TonB"/>
</dbReference>
<evidence type="ECO:0000256" key="2">
    <source>
        <dbReference type="ARBA" id="ARBA00009810"/>
    </source>
</evidence>
<dbReference type="InterPro" id="IPR036942">
    <property type="entry name" value="Beta-barrel_TonB_sf"/>
</dbReference>
<dbReference type="PROSITE" id="PS52016">
    <property type="entry name" value="TONB_DEPENDENT_REC_3"/>
    <property type="match status" value="1"/>
</dbReference>
<reference evidence="16 17" key="1">
    <citation type="submission" date="2023-10" db="EMBL/GenBank/DDBJ databases">
        <title>Bacteria for the degradation of biodegradable plastic PBAT(Polybutylene adipate terephthalate).</title>
        <authorList>
            <person name="Weon H.-Y."/>
            <person name="Yeon J."/>
        </authorList>
    </citation>
    <scope>NUCLEOTIDE SEQUENCE [LARGE SCALE GENOMIC DNA]</scope>
    <source>
        <strain evidence="16 17">SBD 7-3</strain>
    </source>
</reference>
<evidence type="ECO:0000313" key="16">
    <source>
        <dbReference type="EMBL" id="WOB08539.1"/>
    </source>
</evidence>
<evidence type="ECO:0000256" key="11">
    <source>
        <dbReference type="RuleBase" id="RU003357"/>
    </source>
</evidence>
<dbReference type="CDD" id="cd01347">
    <property type="entry name" value="ligand_gated_channel"/>
    <property type="match status" value="1"/>
</dbReference>
<keyword evidence="9 10" id="KW-0998">Cell outer membrane</keyword>
<comment type="similarity">
    <text evidence="2 10 11">Belongs to the TonB-dependent receptor family.</text>
</comment>
<dbReference type="Pfam" id="PF00593">
    <property type="entry name" value="TonB_dep_Rec_b-barrel"/>
    <property type="match status" value="1"/>
</dbReference>
<dbReference type="Gene3D" id="2.40.170.20">
    <property type="entry name" value="TonB-dependent receptor, beta-barrel domain"/>
    <property type="match status" value="1"/>
</dbReference>
<dbReference type="PANTHER" id="PTHR32552:SF83">
    <property type="entry name" value="BLR3904 PROTEIN"/>
    <property type="match status" value="1"/>
</dbReference>
<evidence type="ECO:0000256" key="6">
    <source>
        <dbReference type="ARBA" id="ARBA00023077"/>
    </source>
</evidence>
<evidence type="ECO:0000256" key="8">
    <source>
        <dbReference type="ARBA" id="ARBA00023170"/>
    </source>
</evidence>
<dbReference type="Gene3D" id="2.170.130.10">
    <property type="entry name" value="TonB-dependent receptor, plug domain"/>
    <property type="match status" value="1"/>
</dbReference>
<feature type="region of interest" description="Disordered" evidence="12">
    <location>
        <begin position="71"/>
        <end position="92"/>
    </location>
</feature>
<evidence type="ECO:0000256" key="5">
    <source>
        <dbReference type="ARBA" id="ARBA00022692"/>
    </source>
</evidence>
<evidence type="ECO:0000256" key="13">
    <source>
        <dbReference type="SAM" id="SignalP"/>
    </source>
</evidence>
<dbReference type="InterPro" id="IPR010105">
    <property type="entry name" value="TonB_sidphr_rcpt"/>
</dbReference>
<feature type="domain" description="TonB-dependent receptor-like beta-barrel" evidence="14">
    <location>
        <begin position="272"/>
        <end position="753"/>
    </location>
</feature>
<keyword evidence="4 10" id="KW-1134">Transmembrane beta strand</keyword>
<feature type="domain" description="TonB-dependent receptor plug" evidence="15">
    <location>
        <begin position="94"/>
        <end position="192"/>
    </location>
</feature>
<dbReference type="InterPro" id="IPR037066">
    <property type="entry name" value="Plug_dom_sf"/>
</dbReference>
<keyword evidence="13" id="KW-0732">Signal</keyword>
<evidence type="ECO:0000256" key="10">
    <source>
        <dbReference type="PROSITE-ProRule" id="PRU01360"/>
    </source>
</evidence>
<dbReference type="Proteomes" id="UP001303946">
    <property type="component" value="Chromosome"/>
</dbReference>
<gene>
    <name evidence="16" type="ORF">RXV79_00460</name>
</gene>
<dbReference type="RefSeq" id="WP_316701314.1">
    <property type="nucleotide sequence ID" value="NZ_CP136336.1"/>
</dbReference>
<dbReference type="InterPro" id="IPR012910">
    <property type="entry name" value="Plug_dom"/>
</dbReference>
<dbReference type="InterPro" id="IPR039426">
    <property type="entry name" value="TonB-dep_rcpt-like"/>
</dbReference>
<feature type="signal peptide" evidence="13">
    <location>
        <begin position="1"/>
        <end position="39"/>
    </location>
</feature>
<evidence type="ECO:0000259" key="14">
    <source>
        <dbReference type="Pfam" id="PF00593"/>
    </source>
</evidence>
<proteinExistence type="inferred from homology"/>
<keyword evidence="3 10" id="KW-0813">Transport</keyword>
<organism evidence="16 17">
    <name type="scientific">Piscinibacter gummiphilus</name>
    <dbReference type="NCBI Taxonomy" id="946333"/>
    <lineage>
        <taxon>Bacteria</taxon>
        <taxon>Pseudomonadati</taxon>
        <taxon>Pseudomonadota</taxon>
        <taxon>Betaproteobacteria</taxon>
        <taxon>Burkholderiales</taxon>
        <taxon>Sphaerotilaceae</taxon>
        <taxon>Piscinibacter</taxon>
    </lineage>
</organism>
<keyword evidence="6 11" id="KW-0798">TonB box</keyword>
<evidence type="ECO:0000256" key="12">
    <source>
        <dbReference type="SAM" id="MobiDB-lite"/>
    </source>
</evidence>
<evidence type="ECO:0000256" key="1">
    <source>
        <dbReference type="ARBA" id="ARBA00004571"/>
    </source>
</evidence>
<dbReference type="Pfam" id="PF07715">
    <property type="entry name" value="Plug"/>
    <property type="match status" value="1"/>
</dbReference>
<dbReference type="EMBL" id="CP136336">
    <property type="protein sequence ID" value="WOB08539.1"/>
    <property type="molecule type" value="Genomic_DNA"/>
</dbReference>